<protein>
    <recommendedName>
        <fullName evidence="4">F-box domain-containing protein</fullName>
    </recommendedName>
</protein>
<dbReference type="EMBL" id="JAVLET010000003">
    <property type="protein sequence ID" value="KAL0472048.1"/>
    <property type="molecule type" value="Genomic_DNA"/>
</dbReference>
<feature type="region of interest" description="Disordered" evidence="1">
    <location>
        <begin position="766"/>
        <end position="787"/>
    </location>
</feature>
<evidence type="ECO:0000256" key="1">
    <source>
        <dbReference type="SAM" id="MobiDB-lite"/>
    </source>
</evidence>
<name>A0ABR3DIH3_NEUIN</name>
<evidence type="ECO:0000313" key="3">
    <source>
        <dbReference type="Proteomes" id="UP001451303"/>
    </source>
</evidence>
<sequence>MPLPMARLASSPTSPNNYSLRTPMIQRGAENNLIVSTPSQGTGQNQQTSTSSQLQASLPPSNSMASHDPALASSGVQDHMALKTEPDIPTPASTTLQQDNVLSGVGQPMVDQSLLVIPNTVGHMVFQPLPVVPVDMGPMFFEEGCPCPGCQQWIAQQREQINDLTRHVDGLEASIRPAGPPAIHSTKKVLITNLPSEILNMIVSYVMGGIHEWHYSPPKFPLSTQIEGQQQGQPDGHAYAHAQHEGKRCAGSLTDEKLHGLSQTCKRFWDLCVAFGAHDYLQIWTEFDEFLKDDFTRLSEANRNSAIISRVKHLIISPPPNGRVYVSRPNKWNGWGEAGRLDCVRTVIAGMDNLVSLEIHSSKKYDTLRTALKNRTLPTVRSITLDSLAPLMGTLIRSCPNLRVLRSRSTGVWDRPDNEVFKSLQSSRFIETACFLGTRGIRTSRQHRTPQYALKSLSQLRHLFWEFSEPHCQAEDTIIIEALRAHNNIRKFTMLRHASRPPPDYSQVYDDDTTVAKLYFDRIPHLEEIGICRAKDRYGYGHADSGKVFVRIKKQAEAVKPVAKEDGNGWNNKGEEEKNIKYDKIDKTVMSSTPETITLERRKVLRIYNYRQSDEYRIKQLELGHVPRTPDRHPSPGIARDPEYPMFELEWRWARHQTLKEMYEREAAECQAVSAAVVEIKASATKLAKASAAAKKSKAAVAEVMTAAGIPHVPVVGGIPAVATVADSISSTSSVPGGIQAAAAHHNIAVPPSIFGGAAAAANLRPNEAASRSIDNATRSSNSFTST</sequence>
<feature type="compositionally biased region" description="Polar residues" evidence="1">
    <location>
        <begin position="10"/>
        <end position="20"/>
    </location>
</feature>
<feature type="compositionally biased region" description="Polar residues" evidence="1">
    <location>
        <begin position="773"/>
        <end position="787"/>
    </location>
</feature>
<dbReference type="Proteomes" id="UP001451303">
    <property type="component" value="Unassembled WGS sequence"/>
</dbReference>
<organism evidence="2 3">
    <name type="scientific">Neurospora intermedia</name>
    <dbReference type="NCBI Taxonomy" id="5142"/>
    <lineage>
        <taxon>Eukaryota</taxon>
        <taxon>Fungi</taxon>
        <taxon>Dikarya</taxon>
        <taxon>Ascomycota</taxon>
        <taxon>Pezizomycotina</taxon>
        <taxon>Sordariomycetes</taxon>
        <taxon>Sordariomycetidae</taxon>
        <taxon>Sordariales</taxon>
        <taxon>Sordariaceae</taxon>
        <taxon>Neurospora</taxon>
    </lineage>
</organism>
<feature type="compositionally biased region" description="Polar residues" evidence="1">
    <location>
        <begin position="224"/>
        <end position="233"/>
    </location>
</feature>
<keyword evidence="3" id="KW-1185">Reference proteome</keyword>
<reference evidence="2 3" key="1">
    <citation type="submission" date="2023-09" db="EMBL/GenBank/DDBJ databases">
        <title>Multi-omics analysis of a traditional fermented food reveals byproduct-associated fungal strains for waste-to-food upcycling.</title>
        <authorList>
            <consortium name="Lawrence Berkeley National Laboratory"/>
            <person name="Rekdal V.M."/>
            <person name="Villalobos-Escobedo J.M."/>
            <person name="Rodriguez-Valeron N."/>
            <person name="Garcia M.O."/>
            <person name="Vasquez D.P."/>
            <person name="Damayanti I."/>
            <person name="Sorensen P.M."/>
            <person name="Baidoo E.E."/>
            <person name="De Carvalho A.C."/>
            <person name="Riley R."/>
            <person name="Lipzen A."/>
            <person name="He G."/>
            <person name="Yan M."/>
            <person name="Haridas S."/>
            <person name="Daum C."/>
            <person name="Yoshinaga Y."/>
            <person name="Ng V."/>
            <person name="Grigoriev I.V."/>
            <person name="Munk R."/>
            <person name="Nuraida L."/>
            <person name="Wijaya C.H."/>
            <person name="Morales P.-C."/>
            <person name="Keasling J.D."/>
        </authorList>
    </citation>
    <scope>NUCLEOTIDE SEQUENCE [LARGE SCALE GENOMIC DNA]</scope>
    <source>
        <strain evidence="2 3">FGSC 2613</strain>
    </source>
</reference>
<comment type="caution">
    <text evidence="2">The sequence shown here is derived from an EMBL/GenBank/DDBJ whole genome shotgun (WGS) entry which is preliminary data.</text>
</comment>
<evidence type="ECO:0008006" key="4">
    <source>
        <dbReference type="Google" id="ProtNLM"/>
    </source>
</evidence>
<accession>A0ABR3DIH3</accession>
<feature type="region of interest" description="Disordered" evidence="1">
    <location>
        <begin position="1"/>
        <end position="21"/>
    </location>
</feature>
<feature type="compositionally biased region" description="Low complexity" evidence="1">
    <location>
        <begin position="36"/>
        <end position="63"/>
    </location>
</feature>
<evidence type="ECO:0000313" key="2">
    <source>
        <dbReference type="EMBL" id="KAL0472048.1"/>
    </source>
</evidence>
<feature type="region of interest" description="Disordered" evidence="1">
    <location>
        <begin position="224"/>
        <end position="243"/>
    </location>
</feature>
<proteinExistence type="predicted"/>
<gene>
    <name evidence="2" type="ORF">QR685DRAFT_223558</name>
</gene>
<feature type="region of interest" description="Disordered" evidence="1">
    <location>
        <begin position="35"/>
        <end position="71"/>
    </location>
</feature>